<evidence type="ECO:0000313" key="9">
    <source>
        <dbReference type="Proteomes" id="UP000243217"/>
    </source>
</evidence>
<dbReference type="AlphaFoldDB" id="A0A1V9YTU4"/>
<dbReference type="InterPro" id="IPR030395">
    <property type="entry name" value="GP_PDE_dom"/>
</dbReference>
<keyword evidence="4" id="KW-0319">Glycerol metabolism</keyword>
<evidence type="ECO:0000256" key="3">
    <source>
        <dbReference type="ARBA" id="ARBA00022729"/>
    </source>
</evidence>
<comment type="catalytic activity">
    <reaction evidence="6">
        <text>a sn-glycero-3-phosphodiester + H2O = an alcohol + sn-glycerol 3-phosphate + H(+)</text>
        <dbReference type="Rhea" id="RHEA:12969"/>
        <dbReference type="ChEBI" id="CHEBI:15377"/>
        <dbReference type="ChEBI" id="CHEBI:15378"/>
        <dbReference type="ChEBI" id="CHEBI:30879"/>
        <dbReference type="ChEBI" id="CHEBI:57597"/>
        <dbReference type="ChEBI" id="CHEBI:83408"/>
        <dbReference type="EC" id="3.1.4.46"/>
    </reaction>
</comment>
<comment type="similarity">
    <text evidence="1">Belongs to the glycerophosphoryl diester phosphodiesterase family.</text>
</comment>
<keyword evidence="3" id="KW-0732">Signal</keyword>
<dbReference type="SUPFAM" id="SSF51695">
    <property type="entry name" value="PLC-like phosphodiesterases"/>
    <property type="match status" value="1"/>
</dbReference>
<gene>
    <name evidence="8" type="ORF">THRCLA_09942</name>
</gene>
<name>A0A1V9YTU4_9STRA</name>
<evidence type="ECO:0000256" key="4">
    <source>
        <dbReference type="ARBA" id="ARBA00022798"/>
    </source>
</evidence>
<keyword evidence="5" id="KW-0378">Hydrolase</keyword>
<proteinExistence type="inferred from homology"/>
<dbReference type="PROSITE" id="PS51704">
    <property type="entry name" value="GP_PDE"/>
    <property type="match status" value="1"/>
</dbReference>
<evidence type="ECO:0000256" key="1">
    <source>
        <dbReference type="ARBA" id="ARBA00007277"/>
    </source>
</evidence>
<evidence type="ECO:0000313" key="8">
    <source>
        <dbReference type="EMBL" id="OQR89061.1"/>
    </source>
</evidence>
<feature type="domain" description="GP-PDE" evidence="7">
    <location>
        <begin position="78"/>
        <end position="239"/>
    </location>
</feature>
<reference evidence="8 9" key="1">
    <citation type="journal article" date="2014" name="Genome Biol. Evol.">
        <title>The secreted proteins of Achlya hypogyna and Thraustotheca clavata identify the ancestral oomycete secretome and reveal gene acquisitions by horizontal gene transfer.</title>
        <authorList>
            <person name="Misner I."/>
            <person name="Blouin N."/>
            <person name="Leonard G."/>
            <person name="Richards T.A."/>
            <person name="Lane C.E."/>
        </authorList>
    </citation>
    <scope>NUCLEOTIDE SEQUENCE [LARGE SCALE GENOMIC DNA]</scope>
    <source>
        <strain evidence="8 9">ATCC 34112</strain>
    </source>
</reference>
<dbReference type="GO" id="GO:0008889">
    <property type="term" value="F:glycerophosphodiester phosphodiesterase activity"/>
    <property type="evidence" value="ECO:0007669"/>
    <property type="project" value="UniProtKB-EC"/>
</dbReference>
<dbReference type="OrthoDB" id="1058301at2759"/>
<dbReference type="Proteomes" id="UP000243217">
    <property type="component" value="Unassembled WGS sequence"/>
</dbReference>
<dbReference type="GO" id="GO:0006071">
    <property type="term" value="P:glycerol metabolic process"/>
    <property type="evidence" value="ECO:0007669"/>
    <property type="project" value="UniProtKB-KW"/>
</dbReference>
<dbReference type="EC" id="3.1.4.46" evidence="2"/>
<dbReference type="PANTHER" id="PTHR43620">
    <property type="entry name" value="GLYCEROPHOSPHORYL DIESTER PHOSPHODIESTERASE"/>
    <property type="match status" value="1"/>
</dbReference>
<dbReference type="STRING" id="74557.A0A1V9YTU4"/>
<protein>
    <recommendedName>
        <fullName evidence="2">glycerophosphodiester phosphodiesterase</fullName>
        <ecNumber evidence="2">3.1.4.46</ecNumber>
    </recommendedName>
</protein>
<dbReference type="PANTHER" id="PTHR43620:SF7">
    <property type="entry name" value="GLYCEROPHOSPHODIESTER PHOSPHODIESTERASE GDPD5-RELATED"/>
    <property type="match status" value="1"/>
</dbReference>
<feature type="non-terminal residue" evidence="8">
    <location>
        <position position="239"/>
    </location>
</feature>
<evidence type="ECO:0000259" key="7">
    <source>
        <dbReference type="PROSITE" id="PS51704"/>
    </source>
</evidence>
<organism evidence="8 9">
    <name type="scientific">Thraustotheca clavata</name>
    <dbReference type="NCBI Taxonomy" id="74557"/>
    <lineage>
        <taxon>Eukaryota</taxon>
        <taxon>Sar</taxon>
        <taxon>Stramenopiles</taxon>
        <taxon>Oomycota</taxon>
        <taxon>Saprolegniomycetes</taxon>
        <taxon>Saprolegniales</taxon>
        <taxon>Achlyaceae</taxon>
        <taxon>Thraustotheca</taxon>
    </lineage>
</organism>
<evidence type="ECO:0000256" key="2">
    <source>
        <dbReference type="ARBA" id="ARBA00012247"/>
    </source>
</evidence>
<keyword evidence="9" id="KW-1185">Reference proteome</keyword>
<sequence length="239" mass="26561">MVLSWWSFAVLIAWGVVTLPLLQLTNFHVNNAVYLVPRIDVGSRPYFLIDDMAPSALKNKLSKCAHPTFGIRTMHRTSFAIGHRGACLMFPEHTKESYEAAIRMGAGRVECDVAFTKDNELVCRHNMSELHTTTDILLTPLAAKCTQPFKPYNPITNTSATAECRTTDITLEEFKTLRGKMDGFNPLALTPQDYVAGTPSWRTDLYAGPTSGTLMSHKDSIALFDLHGVQMTPELKEPA</sequence>
<dbReference type="EMBL" id="JNBS01002881">
    <property type="protein sequence ID" value="OQR89061.1"/>
    <property type="molecule type" value="Genomic_DNA"/>
</dbReference>
<evidence type="ECO:0000256" key="5">
    <source>
        <dbReference type="ARBA" id="ARBA00022801"/>
    </source>
</evidence>
<dbReference type="Gene3D" id="3.20.20.190">
    <property type="entry name" value="Phosphatidylinositol (PI) phosphodiesterase"/>
    <property type="match status" value="1"/>
</dbReference>
<dbReference type="GO" id="GO:0006629">
    <property type="term" value="P:lipid metabolic process"/>
    <property type="evidence" value="ECO:0007669"/>
    <property type="project" value="InterPro"/>
</dbReference>
<dbReference type="InterPro" id="IPR017946">
    <property type="entry name" value="PLC-like_Pdiesterase_TIM-brl"/>
</dbReference>
<dbReference type="Pfam" id="PF03009">
    <property type="entry name" value="GDPD"/>
    <property type="match status" value="1"/>
</dbReference>
<comment type="caution">
    <text evidence="8">The sequence shown here is derived from an EMBL/GenBank/DDBJ whole genome shotgun (WGS) entry which is preliminary data.</text>
</comment>
<evidence type="ECO:0000256" key="6">
    <source>
        <dbReference type="ARBA" id="ARBA00047512"/>
    </source>
</evidence>
<accession>A0A1V9YTU4</accession>